<evidence type="ECO:0000313" key="2">
    <source>
        <dbReference type="Proteomes" id="UP001454036"/>
    </source>
</evidence>
<dbReference type="EMBL" id="BAABME010027366">
    <property type="protein sequence ID" value="GAA0175457.1"/>
    <property type="molecule type" value="Genomic_DNA"/>
</dbReference>
<dbReference type="CDD" id="cd09272">
    <property type="entry name" value="RNase_HI_RT_Ty1"/>
    <property type="match status" value="1"/>
</dbReference>
<dbReference type="PANTHER" id="PTHR11439:SF498">
    <property type="entry name" value="DNAK FAMILY PROTEIN"/>
    <property type="match status" value="1"/>
</dbReference>
<evidence type="ECO:0008006" key="3">
    <source>
        <dbReference type="Google" id="ProtNLM"/>
    </source>
</evidence>
<reference evidence="1 2" key="1">
    <citation type="submission" date="2024-01" db="EMBL/GenBank/DDBJ databases">
        <title>The complete chloroplast genome sequence of Lithospermum erythrorhizon: insights into the phylogenetic relationship among Boraginaceae species and the maternal lineages of purple gromwells.</title>
        <authorList>
            <person name="Okada T."/>
            <person name="Watanabe K."/>
        </authorList>
    </citation>
    <scope>NUCLEOTIDE SEQUENCE [LARGE SCALE GENOMIC DNA]</scope>
</reference>
<accession>A0AAV3RKL5</accession>
<organism evidence="1 2">
    <name type="scientific">Lithospermum erythrorhizon</name>
    <name type="common">Purple gromwell</name>
    <name type="synonym">Lithospermum officinale var. erythrorhizon</name>
    <dbReference type="NCBI Taxonomy" id="34254"/>
    <lineage>
        <taxon>Eukaryota</taxon>
        <taxon>Viridiplantae</taxon>
        <taxon>Streptophyta</taxon>
        <taxon>Embryophyta</taxon>
        <taxon>Tracheophyta</taxon>
        <taxon>Spermatophyta</taxon>
        <taxon>Magnoliopsida</taxon>
        <taxon>eudicotyledons</taxon>
        <taxon>Gunneridae</taxon>
        <taxon>Pentapetalae</taxon>
        <taxon>asterids</taxon>
        <taxon>lamiids</taxon>
        <taxon>Boraginales</taxon>
        <taxon>Boraginaceae</taxon>
        <taxon>Boraginoideae</taxon>
        <taxon>Lithospermeae</taxon>
        <taxon>Lithospermum</taxon>
    </lineage>
</organism>
<name>A0AAV3RKL5_LITER</name>
<comment type="caution">
    <text evidence="1">The sequence shown here is derived from an EMBL/GenBank/DDBJ whole genome shotgun (WGS) entry which is preliminary data.</text>
</comment>
<gene>
    <name evidence="1" type="ORF">LIER_41920</name>
</gene>
<dbReference type="Proteomes" id="UP001454036">
    <property type="component" value="Unassembled WGS sequence"/>
</dbReference>
<keyword evidence="2" id="KW-1185">Reference proteome</keyword>
<sequence length="136" mass="15107">MSLGISLKGAQTLSLKAFSDSDWAACPSTRRSVTGYVVTLGIKDLQPVTLYCDNTYAIHIVKNPVFHERMKHIDIDCHVTRNKIMEGLLTLAHVPTTDQLADVLTKMLSSSQHHYILSKLEMDRVVSTSTSSLQGY</sequence>
<evidence type="ECO:0000313" key="1">
    <source>
        <dbReference type="EMBL" id="GAA0175457.1"/>
    </source>
</evidence>
<proteinExistence type="predicted"/>
<dbReference type="PANTHER" id="PTHR11439">
    <property type="entry name" value="GAG-POL-RELATED RETROTRANSPOSON"/>
    <property type="match status" value="1"/>
</dbReference>
<dbReference type="AlphaFoldDB" id="A0AAV3RKL5"/>
<protein>
    <recommendedName>
        <fullName evidence="3">Copia protein</fullName>
    </recommendedName>
</protein>